<reference evidence="1 2" key="1">
    <citation type="journal article" date="2023" name="Nucleic Acids Res.">
        <title>The hologenome of Daphnia magna reveals possible DNA methylation and microbiome-mediated evolution of the host genome.</title>
        <authorList>
            <person name="Chaturvedi A."/>
            <person name="Li X."/>
            <person name="Dhandapani V."/>
            <person name="Marshall H."/>
            <person name="Kissane S."/>
            <person name="Cuenca-Cambronero M."/>
            <person name="Asole G."/>
            <person name="Calvet F."/>
            <person name="Ruiz-Romero M."/>
            <person name="Marangio P."/>
            <person name="Guigo R."/>
            <person name="Rago D."/>
            <person name="Mirbahai L."/>
            <person name="Eastwood N."/>
            <person name="Colbourne J.K."/>
            <person name="Zhou J."/>
            <person name="Mallon E."/>
            <person name="Orsini L."/>
        </authorList>
    </citation>
    <scope>NUCLEOTIDE SEQUENCE [LARGE SCALE GENOMIC DNA]</scope>
    <source>
        <strain evidence="1">LRV0_1</strain>
    </source>
</reference>
<dbReference type="EMBL" id="JAOYFB010000004">
    <property type="protein sequence ID" value="KAK4014405.1"/>
    <property type="molecule type" value="Genomic_DNA"/>
</dbReference>
<gene>
    <name evidence="1" type="ORF">OUZ56_026929</name>
</gene>
<organism evidence="1 2">
    <name type="scientific">Daphnia magna</name>
    <dbReference type="NCBI Taxonomy" id="35525"/>
    <lineage>
        <taxon>Eukaryota</taxon>
        <taxon>Metazoa</taxon>
        <taxon>Ecdysozoa</taxon>
        <taxon>Arthropoda</taxon>
        <taxon>Crustacea</taxon>
        <taxon>Branchiopoda</taxon>
        <taxon>Diplostraca</taxon>
        <taxon>Cladocera</taxon>
        <taxon>Anomopoda</taxon>
        <taxon>Daphniidae</taxon>
        <taxon>Daphnia</taxon>
    </lineage>
</organism>
<dbReference type="Proteomes" id="UP001234178">
    <property type="component" value="Unassembled WGS sequence"/>
</dbReference>
<evidence type="ECO:0000313" key="2">
    <source>
        <dbReference type="Proteomes" id="UP001234178"/>
    </source>
</evidence>
<accession>A0ABQ9ZN85</accession>
<keyword evidence="2" id="KW-1185">Reference proteome</keyword>
<evidence type="ECO:0000313" key="1">
    <source>
        <dbReference type="EMBL" id="KAK4014405.1"/>
    </source>
</evidence>
<name>A0ABQ9ZN85_9CRUS</name>
<proteinExistence type="predicted"/>
<protein>
    <submittedName>
        <fullName evidence="1">Uncharacterized protein</fullName>
    </submittedName>
</protein>
<comment type="caution">
    <text evidence="1">The sequence shown here is derived from an EMBL/GenBank/DDBJ whole genome shotgun (WGS) entry which is preliminary data.</text>
</comment>
<sequence length="88" mass="10039">MYQSFTPTKTTREELIMVRKNMFAELQNPWLKNYSALKNVPSKTVGRNFPFGRTGHKGNGRIYAVLHGEKNTSATSLLYCRKISKPTS</sequence>